<sequence length="94" mass="10722">MGCTHAVLSVDLNYVGVIIGDDIDISEDGKLIPNRDSFYDINGKTIKNEDPDDSQLLEYIKNNYYILLSRGMDGCRVYFTNKKLEAYFKSKMKA</sequence>
<comment type="caution">
    <text evidence="2">The sequence shown here is derived from an EMBL/GenBank/DDBJ whole genome shotgun (WGS) entry which is preliminary data.</text>
</comment>
<name>A0A645JB49_9ZZZZ</name>
<dbReference type="AlphaFoldDB" id="A0A645JB49"/>
<dbReference type="Pfam" id="PF09848">
    <property type="entry name" value="SLFN-g3_helicase"/>
    <property type="match status" value="1"/>
</dbReference>
<evidence type="ECO:0000259" key="1">
    <source>
        <dbReference type="Pfam" id="PF09848"/>
    </source>
</evidence>
<gene>
    <name evidence="2" type="ORF">SDC9_204425</name>
</gene>
<dbReference type="EMBL" id="VSSQ01127422">
    <property type="protein sequence ID" value="MPN56733.1"/>
    <property type="molecule type" value="Genomic_DNA"/>
</dbReference>
<reference evidence="2" key="1">
    <citation type="submission" date="2019-08" db="EMBL/GenBank/DDBJ databases">
        <authorList>
            <person name="Kucharzyk K."/>
            <person name="Murdoch R.W."/>
            <person name="Higgins S."/>
            <person name="Loffler F."/>
        </authorList>
    </citation>
    <scope>NUCLEOTIDE SEQUENCE</scope>
</reference>
<accession>A0A645JB49</accession>
<protein>
    <recommendedName>
        <fullName evidence="1">Schlafen group 3-like DNA/RNA helicase domain-containing protein</fullName>
    </recommendedName>
</protein>
<organism evidence="2">
    <name type="scientific">bioreactor metagenome</name>
    <dbReference type="NCBI Taxonomy" id="1076179"/>
    <lineage>
        <taxon>unclassified sequences</taxon>
        <taxon>metagenomes</taxon>
        <taxon>ecological metagenomes</taxon>
    </lineage>
</organism>
<dbReference type="InterPro" id="IPR018647">
    <property type="entry name" value="SLFN_3-like_DNA/RNA_helicase"/>
</dbReference>
<feature type="domain" description="Schlafen group 3-like DNA/RNA helicase" evidence="1">
    <location>
        <begin position="1"/>
        <end position="80"/>
    </location>
</feature>
<proteinExistence type="predicted"/>
<evidence type="ECO:0000313" key="2">
    <source>
        <dbReference type="EMBL" id="MPN56733.1"/>
    </source>
</evidence>